<dbReference type="GO" id="GO:0022857">
    <property type="term" value="F:transmembrane transporter activity"/>
    <property type="evidence" value="ECO:0007669"/>
    <property type="project" value="InterPro"/>
</dbReference>
<dbReference type="SUPFAM" id="SSF103473">
    <property type="entry name" value="MFS general substrate transporter"/>
    <property type="match status" value="1"/>
</dbReference>
<feature type="transmembrane region" description="Helical" evidence="4">
    <location>
        <begin position="320"/>
        <end position="343"/>
    </location>
</feature>
<evidence type="ECO:0000256" key="4">
    <source>
        <dbReference type="SAM" id="Phobius"/>
    </source>
</evidence>
<sequence>MAKRGLFPGWKVVVGSAAGIGFGSIVFFAASFALLAGAWAQRFGWAQTELAKAAGIFLLVQAIMSPILGWFLDRWGTRKVAMISIVLFAISLAMLSQIGNSLNQMYLTLALMSLVSAGTNVPSYARAISLWFDRKRGRALGLAASSQAIGAFLMPVMIQMIIAQFGWSAALLAVAAVQLLVCLPLVALLVKNSPTPYGLLPDGAEPAGNVATTRLEVAGLELREILRPGAFWKLAVCFGIMGMSTYAIAANMTFILTKTAGAAPAQVAKVVAITGIAMLLGRITFGYLLDKIHGSIIGVVALLLTASCYVIYAMTDAPALIYVGAFIGGMAIGGETDLMPYLAGRFFGTLAVARIYGWFLTMFFGGGTIGPAVFAYVMAVSNSAITPLLMLAALQIVPAVIFLSLGPYPVEAKQKPVALVTQPVV</sequence>
<protein>
    <recommendedName>
        <fullName evidence="5">Major facilitator superfamily (MFS) profile domain-containing protein</fullName>
    </recommendedName>
</protein>
<comment type="caution">
    <text evidence="6">The sequence shown here is derived from an EMBL/GenBank/DDBJ whole genome shotgun (WGS) entry which is preliminary data.</text>
</comment>
<feature type="transmembrane region" description="Helical" evidence="4">
    <location>
        <begin position="296"/>
        <end position="314"/>
    </location>
</feature>
<dbReference type="InterPro" id="IPR011701">
    <property type="entry name" value="MFS"/>
</dbReference>
<feature type="transmembrane region" description="Helical" evidence="4">
    <location>
        <begin position="105"/>
        <end position="127"/>
    </location>
</feature>
<dbReference type="InterPro" id="IPR036259">
    <property type="entry name" value="MFS_trans_sf"/>
</dbReference>
<name>A0A176ZF36_9BRAD</name>
<evidence type="ECO:0000313" key="7">
    <source>
        <dbReference type="Proteomes" id="UP000077173"/>
    </source>
</evidence>
<evidence type="ECO:0000256" key="3">
    <source>
        <dbReference type="ARBA" id="ARBA00023136"/>
    </source>
</evidence>
<feature type="transmembrane region" description="Helical" evidence="4">
    <location>
        <begin position="12"/>
        <end position="41"/>
    </location>
</feature>
<feature type="transmembrane region" description="Helical" evidence="4">
    <location>
        <begin position="168"/>
        <end position="190"/>
    </location>
</feature>
<keyword evidence="2 4" id="KW-1133">Transmembrane helix</keyword>
<dbReference type="Pfam" id="PF07690">
    <property type="entry name" value="MFS_1"/>
    <property type="match status" value="1"/>
</dbReference>
<dbReference type="PANTHER" id="PTHR11360:SF284">
    <property type="entry name" value="EG:103B4.3 PROTEIN-RELATED"/>
    <property type="match status" value="1"/>
</dbReference>
<organism evidence="6 7">
    <name type="scientific">Bradyrhizobium neotropicale</name>
    <dbReference type="NCBI Taxonomy" id="1497615"/>
    <lineage>
        <taxon>Bacteria</taxon>
        <taxon>Pseudomonadati</taxon>
        <taxon>Pseudomonadota</taxon>
        <taxon>Alphaproteobacteria</taxon>
        <taxon>Hyphomicrobiales</taxon>
        <taxon>Nitrobacteraceae</taxon>
        <taxon>Bradyrhizobium</taxon>
    </lineage>
</organism>
<reference evidence="6 7" key="1">
    <citation type="submission" date="2016-02" db="EMBL/GenBank/DDBJ databases">
        <title>Draft genome sequence of the strain BR 10247T Bradyrhizobium neotropicale isolated from nodules of Centrolobium paraense.</title>
        <authorList>
            <person name="Simoes-Araujo J.L."/>
            <person name="Barauna A.C."/>
            <person name="Silva K."/>
            <person name="Zilli J.E."/>
        </authorList>
    </citation>
    <scope>NUCLEOTIDE SEQUENCE [LARGE SCALE GENOMIC DNA]</scope>
    <source>
        <strain evidence="6 7">BR 10247</strain>
    </source>
</reference>
<evidence type="ECO:0000256" key="1">
    <source>
        <dbReference type="ARBA" id="ARBA00022692"/>
    </source>
</evidence>
<feature type="transmembrane region" description="Helical" evidence="4">
    <location>
        <begin position="230"/>
        <end position="250"/>
    </location>
</feature>
<accession>A0A176ZF36</accession>
<keyword evidence="3 4" id="KW-0472">Membrane</keyword>
<feature type="transmembrane region" description="Helical" evidence="4">
    <location>
        <begin position="270"/>
        <end position="289"/>
    </location>
</feature>
<evidence type="ECO:0000256" key="2">
    <source>
        <dbReference type="ARBA" id="ARBA00022989"/>
    </source>
</evidence>
<feature type="transmembrane region" description="Helical" evidence="4">
    <location>
        <begin position="355"/>
        <end position="378"/>
    </location>
</feature>
<feature type="transmembrane region" description="Helical" evidence="4">
    <location>
        <begin position="53"/>
        <end position="73"/>
    </location>
</feature>
<dbReference type="Gene3D" id="1.20.1250.20">
    <property type="entry name" value="MFS general substrate transporter like domains"/>
    <property type="match status" value="2"/>
</dbReference>
<proteinExistence type="predicted"/>
<dbReference type="EMBL" id="LSEF01000026">
    <property type="protein sequence ID" value="OAF19159.1"/>
    <property type="molecule type" value="Genomic_DNA"/>
</dbReference>
<evidence type="ECO:0000313" key="6">
    <source>
        <dbReference type="EMBL" id="OAF19159.1"/>
    </source>
</evidence>
<evidence type="ECO:0000259" key="5">
    <source>
        <dbReference type="PROSITE" id="PS50850"/>
    </source>
</evidence>
<feature type="domain" description="Major facilitator superfamily (MFS) profile" evidence="5">
    <location>
        <begin position="12"/>
        <end position="410"/>
    </location>
</feature>
<dbReference type="InterPro" id="IPR020846">
    <property type="entry name" value="MFS_dom"/>
</dbReference>
<feature type="transmembrane region" description="Helical" evidence="4">
    <location>
        <begin position="80"/>
        <end position="99"/>
    </location>
</feature>
<gene>
    <name evidence="6" type="ORF">AXW67_37440</name>
</gene>
<dbReference type="PANTHER" id="PTHR11360">
    <property type="entry name" value="MONOCARBOXYLATE TRANSPORTER"/>
    <property type="match status" value="1"/>
</dbReference>
<feature type="transmembrane region" description="Helical" evidence="4">
    <location>
        <begin position="384"/>
        <end position="405"/>
    </location>
</feature>
<dbReference type="AlphaFoldDB" id="A0A176ZF36"/>
<dbReference type="Proteomes" id="UP000077173">
    <property type="component" value="Unassembled WGS sequence"/>
</dbReference>
<keyword evidence="1 4" id="KW-0812">Transmembrane</keyword>
<dbReference type="RefSeq" id="WP_063676989.1">
    <property type="nucleotide sequence ID" value="NZ_LSEF01000026.1"/>
</dbReference>
<dbReference type="PROSITE" id="PS50850">
    <property type="entry name" value="MFS"/>
    <property type="match status" value="1"/>
</dbReference>
<dbReference type="InterPro" id="IPR050327">
    <property type="entry name" value="Proton-linked_MCT"/>
</dbReference>
<keyword evidence="7" id="KW-1185">Reference proteome</keyword>
<feature type="transmembrane region" description="Helical" evidence="4">
    <location>
        <begin position="139"/>
        <end position="162"/>
    </location>
</feature>